<feature type="compositionally biased region" description="Low complexity" evidence="1">
    <location>
        <begin position="56"/>
        <end position="66"/>
    </location>
</feature>
<feature type="compositionally biased region" description="Basic and acidic residues" evidence="1">
    <location>
        <begin position="1"/>
        <end position="10"/>
    </location>
</feature>
<organism evidence="2 3">
    <name type="scientific">Podospora appendiculata</name>
    <dbReference type="NCBI Taxonomy" id="314037"/>
    <lineage>
        <taxon>Eukaryota</taxon>
        <taxon>Fungi</taxon>
        <taxon>Dikarya</taxon>
        <taxon>Ascomycota</taxon>
        <taxon>Pezizomycotina</taxon>
        <taxon>Sordariomycetes</taxon>
        <taxon>Sordariomycetidae</taxon>
        <taxon>Sordariales</taxon>
        <taxon>Podosporaceae</taxon>
        <taxon>Podospora</taxon>
    </lineage>
</organism>
<feature type="compositionally biased region" description="Low complexity" evidence="1">
    <location>
        <begin position="78"/>
        <end position="95"/>
    </location>
</feature>
<reference evidence="2" key="2">
    <citation type="submission" date="2023-06" db="EMBL/GenBank/DDBJ databases">
        <authorList>
            <consortium name="Lawrence Berkeley National Laboratory"/>
            <person name="Haridas S."/>
            <person name="Hensen N."/>
            <person name="Bonometti L."/>
            <person name="Westerberg I."/>
            <person name="Brannstrom I.O."/>
            <person name="Guillou S."/>
            <person name="Cros-Aarteil S."/>
            <person name="Calhoun S."/>
            <person name="Kuo A."/>
            <person name="Mondo S."/>
            <person name="Pangilinan J."/>
            <person name="Riley R."/>
            <person name="Labutti K."/>
            <person name="Andreopoulos B."/>
            <person name="Lipzen A."/>
            <person name="Chen C."/>
            <person name="Yanf M."/>
            <person name="Daum C."/>
            <person name="Ng V."/>
            <person name="Clum A."/>
            <person name="Steindorff A."/>
            <person name="Ohm R."/>
            <person name="Martin F."/>
            <person name="Silar P."/>
            <person name="Natvig D."/>
            <person name="Lalanne C."/>
            <person name="Gautier V."/>
            <person name="Ament-Velasquez S.L."/>
            <person name="Kruys A."/>
            <person name="Hutchinson M.I."/>
            <person name="Powell A.J."/>
            <person name="Barry K."/>
            <person name="Miller A.N."/>
            <person name="Grigoriev I.V."/>
            <person name="Debuchy R."/>
            <person name="Gladieux P."/>
            <person name="Thoren M.H."/>
            <person name="Johannesson H."/>
        </authorList>
    </citation>
    <scope>NUCLEOTIDE SEQUENCE</scope>
    <source>
        <strain evidence="2">CBS 314.62</strain>
    </source>
</reference>
<feature type="compositionally biased region" description="Acidic residues" evidence="1">
    <location>
        <begin position="100"/>
        <end position="112"/>
    </location>
</feature>
<reference evidence="2" key="1">
    <citation type="journal article" date="2023" name="Mol. Phylogenet. Evol.">
        <title>Genome-scale phylogeny and comparative genomics of the fungal order Sordariales.</title>
        <authorList>
            <person name="Hensen N."/>
            <person name="Bonometti L."/>
            <person name="Westerberg I."/>
            <person name="Brannstrom I.O."/>
            <person name="Guillou S."/>
            <person name="Cros-Aarteil S."/>
            <person name="Calhoun S."/>
            <person name="Haridas S."/>
            <person name="Kuo A."/>
            <person name="Mondo S."/>
            <person name="Pangilinan J."/>
            <person name="Riley R."/>
            <person name="LaButti K."/>
            <person name="Andreopoulos B."/>
            <person name="Lipzen A."/>
            <person name="Chen C."/>
            <person name="Yan M."/>
            <person name="Daum C."/>
            <person name="Ng V."/>
            <person name="Clum A."/>
            <person name="Steindorff A."/>
            <person name="Ohm R.A."/>
            <person name="Martin F."/>
            <person name="Silar P."/>
            <person name="Natvig D.O."/>
            <person name="Lalanne C."/>
            <person name="Gautier V."/>
            <person name="Ament-Velasquez S.L."/>
            <person name="Kruys A."/>
            <person name="Hutchinson M.I."/>
            <person name="Powell A.J."/>
            <person name="Barry K."/>
            <person name="Miller A.N."/>
            <person name="Grigoriev I.V."/>
            <person name="Debuchy R."/>
            <person name="Gladieux P."/>
            <person name="Hiltunen Thoren M."/>
            <person name="Johannesson H."/>
        </authorList>
    </citation>
    <scope>NUCLEOTIDE SEQUENCE</scope>
    <source>
        <strain evidence="2">CBS 314.62</strain>
    </source>
</reference>
<dbReference type="AlphaFoldDB" id="A0AAE0X2Y9"/>
<accession>A0AAE0X2Y9</accession>
<feature type="compositionally biased region" description="Gly residues" evidence="1">
    <location>
        <begin position="220"/>
        <end position="232"/>
    </location>
</feature>
<dbReference type="Proteomes" id="UP001270362">
    <property type="component" value="Unassembled WGS sequence"/>
</dbReference>
<evidence type="ECO:0000313" key="2">
    <source>
        <dbReference type="EMBL" id="KAK3683854.1"/>
    </source>
</evidence>
<evidence type="ECO:0000256" key="1">
    <source>
        <dbReference type="SAM" id="MobiDB-lite"/>
    </source>
</evidence>
<evidence type="ECO:0000313" key="3">
    <source>
        <dbReference type="Proteomes" id="UP001270362"/>
    </source>
</evidence>
<protein>
    <submittedName>
        <fullName evidence="2">Uncharacterized protein</fullName>
    </submittedName>
</protein>
<proteinExistence type="predicted"/>
<comment type="caution">
    <text evidence="2">The sequence shown here is derived from an EMBL/GenBank/DDBJ whole genome shotgun (WGS) entry which is preliminary data.</text>
</comment>
<dbReference type="EMBL" id="JAULSO010000004">
    <property type="protein sequence ID" value="KAK3683854.1"/>
    <property type="molecule type" value="Genomic_DNA"/>
</dbReference>
<feature type="region of interest" description="Disordered" evidence="1">
    <location>
        <begin position="1"/>
        <end position="23"/>
    </location>
</feature>
<feature type="region of interest" description="Disordered" evidence="1">
    <location>
        <begin position="211"/>
        <end position="232"/>
    </location>
</feature>
<name>A0AAE0X2Y9_9PEZI</name>
<feature type="region of interest" description="Disordered" evidence="1">
    <location>
        <begin position="52"/>
        <end position="182"/>
    </location>
</feature>
<keyword evidence="3" id="KW-1185">Reference proteome</keyword>
<sequence length="232" mass="23736">MDPHPDRVAVDPDTTTSDDTYDDDLDADAAAMAAAMGFNSFGAARPAKKRRFNNDATASAAASTGANSLPLHPRGTPASATATAAFSRQAQAAAAKDNADEIDLGDDDDDDASQAGGATIDPANAPARPRTSLVLPAPKQAASNGIDLSLPAPPRFASAPGLADSRQPPASARGSRGGGASGHRVWYIDYYDPSSNENPWERLEQAQGLEPVGSWLPSRSGGGGGRGKLLTV</sequence>
<gene>
    <name evidence="2" type="ORF">B0T22DRAFT_443852</name>
</gene>